<proteinExistence type="predicted"/>
<evidence type="ECO:0000256" key="1">
    <source>
        <dbReference type="SAM" id="SignalP"/>
    </source>
</evidence>
<feature type="signal peptide" evidence="1">
    <location>
        <begin position="1"/>
        <end position="21"/>
    </location>
</feature>
<evidence type="ECO:0000313" key="2">
    <source>
        <dbReference type="EMBL" id="TWT80870.1"/>
    </source>
</evidence>
<dbReference type="EMBL" id="SJPJ01000001">
    <property type="protein sequence ID" value="TWT80870.1"/>
    <property type="molecule type" value="Genomic_DNA"/>
</dbReference>
<name>A0A5C5Z122_9BACT</name>
<comment type="caution">
    <text evidence="2">The sequence shown here is derived from an EMBL/GenBank/DDBJ whole genome shotgun (WGS) entry which is preliminary data.</text>
</comment>
<organism evidence="2 3">
    <name type="scientific">Novipirellula herctigrandis</name>
    <dbReference type="NCBI Taxonomy" id="2527986"/>
    <lineage>
        <taxon>Bacteria</taxon>
        <taxon>Pseudomonadati</taxon>
        <taxon>Planctomycetota</taxon>
        <taxon>Planctomycetia</taxon>
        <taxon>Pirellulales</taxon>
        <taxon>Pirellulaceae</taxon>
        <taxon>Novipirellula</taxon>
    </lineage>
</organism>
<dbReference type="Proteomes" id="UP000315010">
    <property type="component" value="Unassembled WGS sequence"/>
</dbReference>
<keyword evidence="3" id="KW-1185">Reference proteome</keyword>
<sequence precursor="true">MLLTRNRVFTTMAVGLTAAFAISLSPLKNVSAQESLQPSSGGGSAVADSTDPVVVVSVASVNKLMQDVNYITGVVGQPQFGGMFQMMAGTFTQGVDMDRPIAVVVPLVNGSPEPIAMLPTSDVKLVLKRLEAQTGPADELDDGTLVVALGPNTVYIRQVGDWAALARNRELLGLAPADPSAILQGMGNAYDVSIRLRMQQVPTETRNMLIAQIRQGFEQAISKQDQADAEGTKAMAESSIKQLEQLIQDTDELKIGFNIDQSAKEIVFDGQFTAVEGSDLAAIYGGQKAIPSQFASVIREDAAGYYHAAMSISPEAIDQTVQSMKTATAAIDNAINQSDDLDDNERLEVQALVGRLIDLATDSVKEGKADVGALVLTNENDFQFVFGSFVADGNEAAQIVKDLAAKLRSEPKAPAFLFDQDTYNGVTMHRIEAEVPEGEDEARSVFGDTLRVHIGTGPKSVYVAVGKNSDELMKNLIDSGASDAGGTRPVGQLKIRLLPILKYAQSIEANDTIAAMIDSLAGAVDQGEVRMVSNSIPNGQDSRVTLTQGLLEAIGAAARQAQQAKMQQNGQF</sequence>
<dbReference type="RefSeq" id="WP_419194167.1">
    <property type="nucleotide sequence ID" value="NZ_SJPJ01000001.1"/>
</dbReference>
<protein>
    <submittedName>
        <fullName evidence="2">Uncharacterized protein</fullName>
    </submittedName>
</protein>
<evidence type="ECO:0000313" key="3">
    <source>
        <dbReference type="Proteomes" id="UP000315010"/>
    </source>
</evidence>
<keyword evidence="1" id="KW-0732">Signal</keyword>
<gene>
    <name evidence="2" type="ORF">CA13_23160</name>
</gene>
<accession>A0A5C5Z122</accession>
<feature type="chain" id="PRO_5023133444" evidence="1">
    <location>
        <begin position="22"/>
        <end position="572"/>
    </location>
</feature>
<reference evidence="2 3" key="1">
    <citation type="submission" date="2019-02" db="EMBL/GenBank/DDBJ databases">
        <title>Deep-cultivation of Planctomycetes and their phenomic and genomic characterization uncovers novel biology.</title>
        <authorList>
            <person name="Wiegand S."/>
            <person name="Jogler M."/>
            <person name="Boedeker C."/>
            <person name="Pinto D."/>
            <person name="Vollmers J."/>
            <person name="Rivas-Marin E."/>
            <person name="Kohn T."/>
            <person name="Peeters S.H."/>
            <person name="Heuer A."/>
            <person name="Rast P."/>
            <person name="Oberbeckmann S."/>
            <person name="Bunk B."/>
            <person name="Jeske O."/>
            <person name="Meyerdierks A."/>
            <person name="Storesund J.E."/>
            <person name="Kallscheuer N."/>
            <person name="Luecker S."/>
            <person name="Lage O.M."/>
            <person name="Pohl T."/>
            <person name="Merkel B.J."/>
            <person name="Hornburger P."/>
            <person name="Mueller R.-W."/>
            <person name="Bruemmer F."/>
            <person name="Labrenz M."/>
            <person name="Spormann A.M."/>
            <person name="Op Den Camp H."/>
            <person name="Overmann J."/>
            <person name="Amann R."/>
            <person name="Jetten M.S.M."/>
            <person name="Mascher T."/>
            <person name="Medema M.H."/>
            <person name="Devos D.P."/>
            <person name="Kaster A.-K."/>
            <person name="Ovreas L."/>
            <person name="Rohde M."/>
            <person name="Galperin M.Y."/>
            <person name="Jogler C."/>
        </authorList>
    </citation>
    <scope>NUCLEOTIDE SEQUENCE [LARGE SCALE GENOMIC DNA]</scope>
    <source>
        <strain evidence="2 3">CA13</strain>
    </source>
</reference>
<dbReference type="AlphaFoldDB" id="A0A5C5Z122"/>